<keyword evidence="3" id="KW-1185">Reference proteome</keyword>
<organism evidence="2 3">
    <name type="scientific">Nonomuraea zeae</name>
    <dbReference type="NCBI Taxonomy" id="1642303"/>
    <lineage>
        <taxon>Bacteria</taxon>
        <taxon>Bacillati</taxon>
        <taxon>Actinomycetota</taxon>
        <taxon>Actinomycetes</taxon>
        <taxon>Streptosporangiales</taxon>
        <taxon>Streptosporangiaceae</taxon>
        <taxon>Nonomuraea</taxon>
    </lineage>
</organism>
<dbReference type="PIRSF" id="PIRSF000707">
    <property type="entry name" value="Hygromycin-B_kinase"/>
    <property type="match status" value="1"/>
</dbReference>
<protein>
    <submittedName>
        <fullName evidence="2">Aminoglycoside phosphotransferase family protein</fullName>
    </submittedName>
</protein>
<dbReference type="InterPro" id="IPR016259">
    <property type="entry name" value="Hygromycin-B_Kinase"/>
</dbReference>
<dbReference type="PANTHER" id="PTHR21310">
    <property type="entry name" value="AMINOGLYCOSIDE PHOSPHOTRANSFERASE-RELATED-RELATED"/>
    <property type="match status" value="1"/>
</dbReference>
<feature type="domain" description="Aminoglycoside phosphotransferase" evidence="1">
    <location>
        <begin position="57"/>
        <end position="274"/>
    </location>
</feature>
<accession>A0A5S4G8S0</accession>
<dbReference type="AlphaFoldDB" id="A0A5S4G8S0"/>
<dbReference type="GO" id="GO:0016740">
    <property type="term" value="F:transferase activity"/>
    <property type="evidence" value="ECO:0007669"/>
    <property type="project" value="UniProtKB-KW"/>
</dbReference>
<proteinExistence type="predicted"/>
<dbReference type="EMBL" id="VCKX01000122">
    <property type="protein sequence ID" value="TMR29333.1"/>
    <property type="molecule type" value="Genomic_DNA"/>
</dbReference>
<dbReference type="Proteomes" id="UP000306628">
    <property type="component" value="Unassembled WGS sequence"/>
</dbReference>
<name>A0A5S4G8S0_9ACTN</name>
<comment type="caution">
    <text evidence="2">The sequence shown here is derived from an EMBL/GenBank/DDBJ whole genome shotgun (WGS) entry which is preliminary data.</text>
</comment>
<evidence type="ECO:0000313" key="3">
    <source>
        <dbReference type="Proteomes" id="UP000306628"/>
    </source>
</evidence>
<reference evidence="2 3" key="1">
    <citation type="submission" date="2019-05" db="EMBL/GenBank/DDBJ databases">
        <title>Draft genome sequence of Nonomuraea zeae DSM 100528.</title>
        <authorList>
            <person name="Saricaoglu S."/>
            <person name="Isik K."/>
        </authorList>
    </citation>
    <scope>NUCLEOTIDE SEQUENCE [LARGE SCALE GENOMIC DNA]</scope>
    <source>
        <strain evidence="2 3">DSM 100528</strain>
    </source>
</reference>
<evidence type="ECO:0000259" key="1">
    <source>
        <dbReference type="Pfam" id="PF01636"/>
    </source>
</evidence>
<dbReference type="PANTHER" id="PTHR21310:SF15">
    <property type="entry name" value="AMINOGLYCOSIDE PHOSPHOTRANSFERASE DOMAIN-CONTAINING PROTEIN"/>
    <property type="match status" value="1"/>
</dbReference>
<gene>
    <name evidence="2" type="ORF">ETD85_32660</name>
</gene>
<sequence length="326" mass="35298">MLPDLGEITSDESYAVRRNELAFWEPWARHGLKSLGLPQPAVFRSPGKSTNPVLIGDNGLVVKLYSEYWYGPSSLGSESEAYEVLSGQGLPVPELLGRGELLPGATGWTWPFLVLSTVTGRPWWEVTEGAGRATGLALARQVGELLGRLRHVPLTGPRILSPTSPVFGDLLRERRAATVSDHRTWGHLPPHLVDAIDDFLPDVADLIGGVTPELVHGDLHGAHLFADPERGEVTGLIDFNDMYAGDFRYGLVQLHLSTFGADRGLLAAALDAAGWPVSGTFPEEMLAYSFLHDFEVFEGPLPDLTGIANLTELAHVLWDVSEPGAG</sequence>
<dbReference type="RefSeq" id="WP_138693663.1">
    <property type="nucleotide sequence ID" value="NZ_JBHSAZ010000043.1"/>
</dbReference>
<dbReference type="Gene3D" id="3.90.1200.10">
    <property type="match status" value="1"/>
</dbReference>
<dbReference type="SUPFAM" id="SSF56112">
    <property type="entry name" value="Protein kinase-like (PK-like)"/>
    <property type="match status" value="1"/>
</dbReference>
<keyword evidence="2" id="KW-0808">Transferase</keyword>
<evidence type="ECO:0000313" key="2">
    <source>
        <dbReference type="EMBL" id="TMR29333.1"/>
    </source>
</evidence>
<dbReference type="Pfam" id="PF01636">
    <property type="entry name" value="APH"/>
    <property type="match status" value="1"/>
</dbReference>
<dbReference type="InterPro" id="IPR011009">
    <property type="entry name" value="Kinase-like_dom_sf"/>
</dbReference>
<dbReference type="InterPro" id="IPR051678">
    <property type="entry name" value="AGP_Transferase"/>
</dbReference>
<dbReference type="InterPro" id="IPR002575">
    <property type="entry name" value="Aminoglycoside_PTrfase"/>
</dbReference>
<dbReference type="OrthoDB" id="9797603at2"/>